<accession>A0A2A4JN04</accession>
<feature type="signal peptide" evidence="1">
    <location>
        <begin position="1"/>
        <end position="17"/>
    </location>
</feature>
<sequence>MATYTVMMIATMMVAQAICRPEVNKNAIGSNGTIKPPASLSYNELRYILQARHGVDVPAPKVLSPCARAILGCCKDNKMNESCSEALNCGAYFFDDNPCDEKFILDALKAAKSFYQQIN</sequence>
<proteinExistence type="predicted"/>
<protein>
    <submittedName>
        <fullName evidence="3">Uncharacterized protein</fullName>
    </submittedName>
</protein>
<evidence type="ECO:0000313" key="2">
    <source>
        <dbReference type="EMBL" id="PCG73198.1"/>
    </source>
</evidence>
<evidence type="ECO:0000313" key="3">
    <source>
        <dbReference type="EMBL" id="PCG73199.1"/>
    </source>
</evidence>
<keyword evidence="1" id="KW-0732">Signal</keyword>
<organism evidence="3">
    <name type="scientific">Heliothis virescens</name>
    <name type="common">Tobacco budworm moth</name>
    <dbReference type="NCBI Taxonomy" id="7102"/>
    <lineage>
        <taxon>Eukaryota</taxon>
        <taxon>Metazoa</taxon>
        <taxon>Ecdysozoa</taxon>
        <taxon>Arthropoda</taxon>
        <taxon>Hexapoda</taxon>
        <taxon>Insecta</taxon>
        <taxon>Pterygota</taxon>
        <taxon>Neoptera</taxon>
        <taxon>Endopterygota</taxon>
        <taxon>Lepidoptera</taxon>
        <taxon>Glossata</taxon>
        <taxon>Ditrysia</taxon>
        <taxon>Noctuoidea</taxon>
        <taxon>Noctuidae</taxon>
        <taxon>Heliothinae</taxon>
        <taxon>Heliothis</taxon>
    </lineage>
</organism>
<gene>
    <name evidence="2" type="ORF">B5V51_15052</name>
    <name evidence="3" type="ORF">B5V51_15053</name>
</gene>
<dbReference type="AlphaFoldDB" id="A0A2A4JN04"/>
<dbReference type="EMBL" id="NWSH01000991">
    <property type="protein sequence ID" value="PCG73199.1"/>
    <property type="molecule type" value="Genomic_DNA"/>
</dbReference>
<name>A0A2A4JN04_HELVI</name>
<feature type="chain" id="PRO_5013508238" evidence="1">
    <location>
        <begin position="18"/>
        <end position="119"/>
    </location>
</feature>
<reference evidence="3" key="1">
    <citation type="submission" date="2017-09" db="EMBL/GenBank/DDBJ databases">
        <title>Contemporary evolution of a Lepidopteran species, Heliothis virescens, in response to modern agricultural practices.</title>
        <authorList>
            <person name="Fritz M.L."/>
            <person name="Deyonke A.M."/>
            <person name="Papanicolaou A."/>
            <person name="Micinski S."/>
            <person name="Westbrook J."/>
            <person name="Gould F."/>
        </authorList>
    </citation>
    <scope>NUCLEOTIDE SEQUENCE [LARGE SCALE GENOMIC DNA]</scope>
    <source>
        <strain evidence="3">HvINT-</strain>
        <tissue evidence="3">Whole body</tissue>
    </source>
</reference>
<dbReference type="EMBL" id="NWSH01000991">
    <property type="protein sequence ID" value="PCG73198.1"/>
    <property type="molecule type" value="Genomic_DNA"/>
</dbReference>
<evidence type="ECO:0000256" key="1">
    <source>
        <dbReference type="SAM" id="SignalP"/>
    </source>
</evidence>
<comment type="caution">
    <text evidence="3">The sequence shown here is derived from an EMBL/GenBank/DDBJ whole genome shotgun (WGS) entry which is preliminary data.</text>
</comment>